<keyword evidence="3" id="KW-1185">Reference proteome</keyword>
<dbReference type="PANTHER" id="PTHR33673">
    <property type="entry name" value="SUPPRESSOR SRP40-LIKE PROTEIN"/>
    <property type="match status" value="1"/>
</dbReference>
<protein>
    <submittedName>
        <fullName evidence="2">Uncharacterized protein</fullName>
    </submittedName>
</protein>
<feature type="region of interest" description="Disordered" evidence="1">
    <location>
        <begin position="128"/>
        <end position="179"/>
    </location>
</feature>
<feature type="compositionally biased region" description="Basic and acidic residues" evidence="1">
    <location>
        <begin position="281"/>
        <end position="293"/>
    </location>
</feature>
<feature type="compositionally biased region" description="Polar residues" evidence="1">
    <location>
        <begin position="548"/>
        <end position="567"/>
    </location>
</feature>
<evidence type="ECO:0000313" key="2">
    <source>
        <dbReference type="EMBL" id="CAI8596227.1"/>
    </source>
</evidence>
<name>A0AAV0ZEG7_VICFA</name>
<evidence type="ECO:0000313" key="3">
    <source>
        <dbReference type="Proteomes" id="UP001157006"/>
    </source>
</evidence>
<accession>A0AAV0ZEG7</accession>
<dbReference type="PANTHER" id="PTHR33673:SF38">
    <property type="entry name" value="CHROMODOMAIN-HELICASE-DNA-BINDING PROTEIN 7-LIKE"/>
    <property type="match status" value="1"/>
</dbReference>
<feature type="compositionally biased region" description="Basic and acidic residues" evidence="1">
    <location>
        <begin position="516"/>
        <end position="539"/>
    </location>
</feature>
<sequence length="581" mass="65118">MESQSGSGSNIHHTTHHSTNSNESEPFNTIKKPELSHDHHIHFMPISTTTTPHNENPTFLHTNDQTNSSTNLANPFGEFHSPYPNNSDPSFSSTQNPFLVFGDHNDANESHKLHDHAPFEPNFHHQLPTFESSLGNPFHENETHHHDHGNVWHHQDHWNFPNHEETSHASSSSQPSHPLFTLESTQNQQLDNEYHKNHRGFESSTQQHMDDSLSVSSNTERDTHAYQKSRKDSDDDMLVSSMPKHEQKALTQQNMHDSHSTSFESSSPQHKHDSLSASSNTEKDTHVHPKSQKENMLASESSDDDFPVRSMPKHEQKKSSTLVVVPETIQNPPIQIMERQENCSVTPSSTPRIPLHVFARDRLNAQWSGASNESLFSIQMGKSFSNDMAWLTKSGELDKNVDHMDKNVDHMNMSGGVQSNHPPLSPQTHATKFNDISTNFAEQHESNSKVTEATAAETMREVIMETSTAPENNKSKGPTTFFNAAMHSDALSSSNNDHSRHSNGSTQSFAFKSYADGDKTHLSHGDKTHSSKHGEETKKQLKQTEQQNSTKTTVAPSAAQNTKPASNASQNKWLSCFTCCH</sequence>
<feature type="region of interest" description="Disordered" evidence="1">
    <location>
        <begin position="1"/>
        <end position="30"/>
    </location>
</feature>
<feature type="region of interest" description="Disordered" evidence="1">
    <location>
        <begin position="201"/>
        <end position="321"/>
    </location>
</feature>
<dbReference type="EMBL" id="OX451737">
    <property type="protein sequence ID" value="CAI8596227.1"/>
    <property type="molecule type" value="Genomic_DNA"/>
</dbReference>
<feature type="region of interest" description="Disordered" evidence="1">
    <location>
        <begin position="516"/>
        <end position="567"/>
    </location>
</feature>
<organism evidence="2 3">
    <name type="scientific">Vicia faba</name>
    <name type="common">Broad bean</name>
    <name type="synonym">Faba vulgaris</name>
    <dbReference type="NCBI Taxonomy" id="3906"/>
    <lineage>
        <taxon>Eukaryota</taxon>
        <taxon>Viridiplantae</taxon>
        <taxon>Streptophyta</taxon>
        <taxon>Embryophyta</taxon>
        <taxon>Tracheophyta</taxon>
        <taxon>Spermatophyta</taxon>
        <taxon>Magnoliopsida</taxon>
        <taxon>eudicotyledons</taxon>
        <taxon>Gunneridae</taxon>
        <taxon>Pentapetalae</taxon>
        <taxon>rosids</taxon>
        <taxon>fabids</taxon>
        <taxon>Fabales</taxon>
        <taxon>Fabaceae</taxon>
        <taxon>Papilionoideae</taxon>
        <taxon>50 kb inversion clade</taxon>
        <taxon>NPAAA clade</taxon>
        <taxon>Hologalegina</taxon>
        <taxon>IRL clade</taxon>
        <taxon>Fabeae</taxon>
        <taxon>Vicia</taxon>
    </lineage>
</organism>
<evidence type="ECO:0000256" key="1">
    <source>
        <dbReference type="SAM" id="MobiDB-lite"/>
    </source>
</evidence>
<proteinExistence type="predicted"/>
<reference evidence="2 3" key="1">
    <citation type="submission" date="2023-01" db="EMBL/GenBank/DDBJ databases">
        <authorList>
            <person name="Kreplak J."/>
        </authorList>
    </citation>
    <scope>NUCLEOTIDE SEQUENCE [LARGE SCALE GENOMIC DNA]</scope>
</reference>
<feature type="compositionally biased region" description="Low complexity" evidence="1">
    <location>
        <begin position="1"/>
        <end position="25"/>
    </location>
</feature>
<dbReference type="AlphaFoldDB" id="A0AAV0ZEG7"/>
<feature type="compositionally biased region" description="Basic and acidic residues" evidence="1">
    <location>
        <begin position="139"/>
        <end position="167"/>
    </location>
</feature>
<feature type="compositionally biased region" description="Basic and acidic residues" evidence="1">
    <location>
        <begin position="219"/>
        <end position="233"/>
    </location>
</feature>
<feature type="compositionally biased region" description="Polar residues" evidence="1">
    <location>
        <begin position="202"/>
        <end position="218"/>
    </location>
</feature>
<dbReference type="Proteomes" id="UP001157006">
    <property type="component" value="Chromosome 2"/>
</dbReference>
<feature type="compositionally biased region" description="Low complexity" evidence="1">
    <location>
        <begin position="168"/>
        <end position="178"/>
    </location>
</feature>
<gene>
    <name evidence="2" type="ORF">VFH_II024840</name>
</gene>